<feature type="compositionally biased region" description="Low complexity" evidence="1">
    <location>
        <begin position="325"/>
        <end position="341"/>
    </location>
</feature>
<organism evidence="4 5">
    <name type="scientific">Streptomyces lunalinharesii</name>
    <dbReference type="NCBI Taxonomy" id="333384"/>
    <lineage>
        <taxon>Bacteria</taxon>
        <taxon>Bacillati</taxon>
        <taxon>Actinomycetota</taxon>
        <taxon>Actinomycetes</taxon>
        <taxon>Kitasatosporales</taxon>
        <taxon>Streptomycetaceae</taxon>
        <taxon>Streptomyces</taxon>
    </lineage>
</organism>
<dbReference type="RefSeq" id="WP_344582106.1">
    <property type="nucleotide sequence ID" value="NZ_BAAARK010000027.1"/>
</dbReference>
<name>A0ABP6F2F0_9ACTN</name>
<dbReference type="InterPro" id="IPR000873">
    <property type="entry name" value="AMP-dep_synth/lig_dom"/>
</dbReference>
<evidence type="ECO:0000259" key="2">
    <source>
        <dbReference type="Pfam" id="PF00501"/>
    </source>
</evidence>
<dbReference type="SUPFAM" id="SSF56801">
    <property type="entry name" value="Acetyl-CoA synthetase-like"/>
    <property type="match status" value="1"/>
</dbReference>
<evidence type="ECO:0000313" key="5">
    <source>
        <dbReference type="Proteomes" id="UP001500994"/>
    </source>
</evidence>
<dbReference type="InterPro" id="IPR025110">
    <property type="entry name" value="AMP-bd_C"/>
</dbReference>
<keyword evidence="5" id="KW-1185">Reference proteome</keyword>
<dbReference type="PANTHER" id="PTHR43767">
    <property type="entry name" value="LONG-CHAIN-FATTY-ACID--COA LIGASE"/>
    <property type="match status" value="1"/>
</dbReference>
<dbReference type="Proteomes" id="UP001500994">
    <property type="component" value="Unassembled WGS sequence"/>
</dbReference>
<dbReference type="InterPro" id="IPR042099">
    <property type="entry name" value="ANL_N_sf"/>
</dbReference>
<accession>A0ABP6F2F0</accession>
<dbReference type="EMBL" id="BAAARK010000027">
    <property type="protein sequence ID" value="GAA2681034.1"/>
    <property type="molecule type" value="Genomic_DNA"/>
</dbReference>
<dbReference type="Pfam" id="PF13193">
    <property type="entry name" value="AMP-binding_C"/>
    <property type="match status" value="1"/>
</dbReference>
<sequence length="513" mass="54717">MSVPADVADGVEVPTRSAMATASLAVAEELTRRGLRPGDRVVLKAENSAAYVYTLLALAHLDASLVVLDHRQTDDETRTVIEQCRVRWVIGDTPGGLLFPGPRASCFLALDTLVAAAGPPAGAAGTADAAASALDFSRWRRRTDALVAWSTGSTGRAKAIVKSGDGFLTNLERTLAHMGYRERDTFLPLLPFSHQYGLSLIFLAQLSGASLLISPFHRVDLAIRAGASHGATIVDATPSTYRSLLNLARRNPGLLDGLAGVRLWCTGGAPLDQALTQRFRSVVGAPLLDGYGSTELGNVSFATPDRPKGCGSVLAGIDVRLAPARSDGAAPGSPAAESGDGADAEADHSAEFGHLWVRSPDALVGYLEPDGSIREQTDEWYETGDFGYLSDEGDLYVIGRSQAVHRMGHLLYPEALAAKASRCGRQVVVVPVDDARWGSRLIFVVADPEQGDPKGWRELLCSLLPSYEQPNHVVVLPDLPLNRNGKTDTGQLRQLLREEHPALWGGAQNGARR</sequence>
<protein>
    <submittedName>
        <fullName evidence="4">Malonyl-CoA synthase</fullName>
    </submittedName>
</protein>
<dbReference type="Gene3D" id="3.30.300.30">
    <property type="match status" value="1"/>
</dbReference>
<reference evidence="5" key="1">
    <citation type="journal article" date="2019" name="Int. J. Syst. Evol. Microbiol.">
        <title>The Global Catalogue of Microorganisms (GCM) 10K type strain sequencing project: providing services to taxonomists for standard genome sequencing and annotation.</title>
        <authorList>
            <consortium name="The Broad Institute Genomics Platform"/>
            <consortium name="The Broad Institute Genome Sequencing Center for Infectious Disease"/>
            <person name="Wu L."/>
            <person name="Ma J."/>
        </authorList>
    </citation>
    <scope>NUCLEOTIDE SEQUENCE [LARGE SCALE GENOMIC DNA]</scope>
    <source>
        <strain evidence="5">JCM 16374</strain>
    </source>
</reference>
<dbReference type="PANTHER" id="PTHR43767:SF10">
    <property type="entry name" value="SURFACTIN SYNTHASE SUBUNIT 1"/>
    <property type="match status" value="1"/>
</dbReference>
<dbReference type="InterPro" id="IPR045851">
    <property type="entry name" value="AMP-bd_C_sf"/>
</dbReference>
<comment type="caution">
    <text evidence="4">The sequence shown here is derived from an EMBL/GenBank/DDBJ whole genome shotgun (WGS) entry which is preliminary data.</text>
</comment>
<evidence type="ECO:0000259" key="3">
    <source>
        <dbReference type="Pfam" id="PF13193"/>
    </source>
</evidence>
<feature type="region of interest" description="Disordered" evidence="1">
    <location>
        <begin position="325"/>
        <end position="344"/>
    </location>
</feature>
<dbReference type="Pfam" id="PF00501">
    <property type="entry name" value="AMP-binding"/>
    <property type="match status" value="1"/>
</dbReference>
<gene>
    <name evidence="4" type="ORF">GCM10009864_61890</name>
</gene>
<dbReference type="Gene3D" id="3.40.50.12780">
    <property type="entry name" value="N-terminal domain of ligase-like"/>
    <property type="match status" value="1"/>
</dbReference>
<dbReference type="InterPro" id="IPR050237">
    <property type="entry name" value="ATP-dep_AMP-bd_enzyme"/>
</dbReference>
<feature type="domain" description="AMP-dependent synthetase/ligase" evidence="2">
    <location>
        <begin position="18"/>
        <end position="366"/>
    </location>
</feature>
<feature type="domain" description="AMP-binding enzyme C-terminal" evidence="3">
    <location>
        <begin position="426"/>
        <end position="486"/>
    </location>
</feature>
<proteinExistence type="predicted"/>
<dbReference type="CDD" id="cd04433">
    <property type="entry name" value="AFD_class_I"/>
    <property type="match status" value="1"/>
</dbReference>
<evidence type="ECO:0000313" key="4">
    <source>
        <dbReference type="EMBL" id="GAA2681034.1"/>
    </source>
</evidence>
<evidence type="ECO:0000256" key="1">
    <source>
        <dbReference type="SAM" id="MobiDB-lite"/>
    </source>
</evidence>